<accession>A0ABR3Z171</accession>
<sequence length="156" mass="16100">MSSSSSITAPTSTGVTSTVVSTSVASTGGPPAPTNTCPPGGNFMPDLKSLDIPHDVRVAVIPGTNTSAPWMVNCCYPNVPNLVDGCYLYCVVPANISNIDDFTNCLTRLNRPLNESRIVGFSNDAAPGHKSPTMSVTQLGVLVLVVSGISSLVFSA</sequence>
<comment type="caution">
    <text evidence="2">The sequence shown here is derived from an EMBL/GenBank/DDBJ whole genome shotgun (WGS) entry which is preliminary data.</text>
</comment>
<gene>
    <name evidence="2" type="ORF">Sste5346_006445</name>
</gene>
<proteinExistence type="predicted"/>
<dbReference type="Proteomes" id="UP001583186">
    <property type="component" value="Unassembled WGS sequence"/>
</dbReference>
<evidence type="ECO:0000313" key="2">
    <source>
        <dbReference type="EMBL" id="KAL1893269.1"/>
    </source>
</evidence>
<organism evidence="2 3">
    <name type="scientific">Sporothrix stenoceras</name>
    <dbReference type="NCBI Taxonomy" id="5173"/>
    <lineage>
        <taxon>Eukaryota</taxon>
        <taxon>Fungi</taxon>
        <taxon>Dikarya</taxon>
        <taxon>Ascomycota</taxon>
        <taxon>Pezizomycotina</taxon>
        <taxon>Sordariomycetes</taxon>
        <taxon>Sordariomycetidae</taxon>
        <taxon>Ophiostomatales</taxon>
        <taxon>Ophiostomataceae</taxon>
        <taxon>Sporothrix</taxon>
    </lineage>
</organism>
<reference evidence="2 3" key="1">
    <citation type="journal article" date="2024" name="IMA Fungus">
        <title>IMA Genome - F19 : A genome assembly and annotation guide to empower mycologists, including annotated draft genome sequences of Ceratocystis pirilliformis, Diaporthe australafricana, Fusarium ophioides, Paecilomyces lecythidis, and Sporothrix stenoceras.</title>
        <authorList>
            <person name="Aylward J."/>
            <person name="Wilson A.M."/>
            <person name="Visagie C.M."/>
            <person name="Spraker J."/>
            <person name="Barnes I."/>
            <person name="Buitendag C."/>
            <person name="Ceriani C."/>
            <person name="Del Mar Angel L."/>
            <person name="du Plessis D."/>
            <person name="Fuchs T."/>
            <person name="Gasser K."/>
            <person name="Kramer D."/>
            <person name="Li W."/>
            <person name="Munsamy K."/>
            <person name="Piso A."/>
            <person name="Price J.L."/>
            <person name="Sonnekus B."/>
            <person name="Thomas C."/>
            <person name="van der Nest A."/>
            <person name="van Dijk A."/>
            <person name="van Heerden A."/>
            <person name="van Vuuren N."/>
            <person name="Yilmaz N."/>
            <person name="Duong T.A."/>
            <person name="van der Merwe N.A."/>
            <person name="Wingfield M.J."/>
            <person name="Wingfield B.D."/>
        </authorList>
    </citation>
    <scope>NUCLEOTIDE SEQUENCE [LARGE SCALE GENOMIC DNA]</scope>
    <source>
        <strain evidence="2 3">CMW 5346</strain>
    </source>
</reference>
<feature type="compositionally biased region" description="Low complexity" evidence="1">
    <location>
        <begin position="20"/>
        <end position="29"/>
    </location>
</feature>
<evidence type="ECO:0000313" key="3">
    <source>
        <dbReference type="Proteomes" id="UP001583186"/>
    </source>
</evidence>
<protein>
    <submittedName>
        <fullName evidence="2">Uncharacterized protein</fullName>
    </submittedName>
</protein>
<dbReference type="EMBL" id="JAWCUI010000038">
    <property type="protein sequence ID" value="KAL1893269.1"/>
    <property type="molecule type" value="Genomic_DNA"/>
</dbReference>
<evidence type="ECO:0000256" key="1">
    <source>
        <dbReference type="SAM" id="MobiDB-lite"/>
    </source>
</evidence>
<keyword evidence="3" id="KW-1185">Reference proteome</keyword>
<feature type="region of interest" description="Disordered" evidence="1">
    <location>
        <begin position="20"/>
        <end position="40"/>
    </location>
</feature>
<name>A0ABR3Z171_9PEZI</name>